<dbReference type="STRING" id="1447883.A0A2B7X3L5"/>
<dbReference type="InterPro" id="IPR050121">
    <property type="entry name" value="Cytochrome_P450_monoxygenase"/>
</dbReference>
<dbReference type="PANTHER" id="PTHR24305:SF157">
    <property type="entry name" value="N-ACETYLTRYPTOPHAN 6-HYDROXYLASE IVOC-RELATED"/>
    <property type="match status" value="1"/>
</dbReference>
<keyword evidence="6 8" id="KW-0408">Iron</keyword>
<comment type="caution">
    <text evidence="10">The sequence shown here is derived from an EMBL/GenBank/DDBJ whole genome shotgun (WGS) entry which is preliminary data.</text>
</comment>
<evidence type="ECO:0000256" key="4">
    <source>
        <dbReference type="ARBA" id="ARBA00022723"/>
    </source>
</evidence>
<proteinExistence type="inferred from homology"/>
<organism evidence="10 11">
    <name type="scientific">Polytolypa hystricis (strain UAMH7299)</name>
    <dbReference type="NCBI Taxonomy" id="1447883"/>
    <lineage>
        <taxon>Eukaryota</taxon>
        <taxon>Fungi</taxon>
        <taxon>Dikarya</taxon>
        <taxon>Ascomycota</taxon>
        <taxon>Pezizomycotina</taxon>
        <taxon>Eurotiomycetes</taxon>
        <taxon>Eurotiomycetidae</taxon>
        <taxon>Onygenales</taxon>
        <taxon>Onygenales incertae sedis</taxon>
        <taxon>Polytolypa</taxon>
    </lineage>
</organism>
<dbReference type="EMBL" id="PDNA01000212">
    <property type="protein sequence ID" value="PGH03342.1"/>
    <property type="molecule type" value="Genomic_DNA"/>
</dbReference>
<feature type="binding site" description="axial binding residue" evidence="8">
    <location>
        <position position="453"/>
    </location>
    <ligand>
        <name>heme</name>
        <dbReference type="ChEBI" id="CHEBI:30413"/>
    </ligand>
    <ligandPart>
        <name>Fe</name>
        <dbReference type="ChEBI" id="CHEBI:18248"/>
    </ligandPart>
</feature>
<evidence type="ECO:0000256" key="7">
    <source>
        <dbReference type="ARBA" id="ARBA00023033"/>
    </source>
</evidence>
<comment type="cofactor">
    <cofactor evidence="1 8">
        <name>heme</name>
        <dbReference type="ChEBI" id="CHEBI:30413"/>
    </cofactor>
</comment>
<evidence type="ECO:0000256" key="2">
    <source>
        <dbReference type="ARBA" id="ARBA00010617"/>
    </source>
</evidence>
<accession>A0A2B7X3L5</accession>
<sequence length="457" mass="52080">MALSDILSYAWHQLPVRTLLLAYGALIIGRSVYRIWFHPLARFPGPLLAKVTWYWEGYKELVERVSMAHELVELHKKYGEIMRIGPNQLHFARPSAYHEIYNQSIRWDKAAMQYHNFGINNALVCNLTYRNSKERKDILQPLFSRRAIISMQWLIQENADKLCRRLAENNKNGKSSDIFLAARCFTLDTVFPFCYGRPLDTLDAEDFRAPIVEAMEGSMELSTGMKHFSLIRDTLQKIAPWLPHSSDVVLSGFVQLQNLLHKQVSDVIKHPERLNDAPYPTIYHALLQAPKDKPHLAPTWDSLYHEAMSLIFAGVDTTSNSLMLAIFNLVDRPDYVKRLQEELWTAWPDLSSPPPKLEVLEKLPFLTGVAKEALRMSIGVPCPLYRVVPPSGATISGQFIPGGTIVGMSQLIPQMSETIFEDPSTFNPDRWLQQDSSRLEPYLVAFSKGPRSCLGTK</sequence>
<keyword evidence="3 8" id="KW-0349">Heme</keyword>
<evidence type="ECO:0000256" key="9">
    <source>
        <dbReference type="RuleBase" id="RU000461"/>
    </source>
</evidence>
<dbReference type="InterPro" id="IPR036396">
    <property type="entry name" value="Cyt_P450_sf"/>
</dbReference>
<evidence type="ECO:0000256" key="8">
    <source>
        <dbReference type="PIRSR" id="PIRSR602401-1"/>
    </source>
</evidence>
<keyword evidence="11" id="KW-1185">Reference proteome</keyword>
<dbReference type="InterPro" id="IPR001128">
    <property type="entry name" value="Cyt_P450"/>
</dbReference>
<evidence type="ECO:0000313" key="10">
    <source>
        <dbReference type="EMBL" id="PGH03342.1"/>
    </source>
</evidence>
<keyword evidence="4 8" id="KW-0479">Metal-binding</keyword>
<dbReference type="AlphaFoldDB" id="A0A2B7X3L5"/>
<protein>
    <recommendedName>
        <fullName evidence="12">Cytochrome P450 monooxygenase</fullName>
    </recommendedName>
</protein>
<evidence type="ECO:0000256" key="5">
    <source>
        <dbReference type="ARBA" id="ARBA00023002"/>
    </source>
</evidence>
<dbReference type="PRINTS" id="PR00463">
    <property type="entry name" value="EP450I"/>
</dbReference>
<comment type="similarity">
    <text evidence="2 9">Belongs to the cytochrome P450 family.</text>
</comment>
<evidence type="ECO:0000256" key="1">
    <source>
        <dbReference type="ARBA" id="ARBA00001971"/>
    </source>
</evidence>
<dbReference type="GO" id="GO:0016705">
    <property type="term" value="F:oxidoreductase activity, acting on paired donors, with incorporation or reduction of molecular oxygen"/>
    <property type="evidence" value="ECO:0007669"/>
    <property type="project" value="InterPro"/>
</dbReference>
<dbReference type="Proteomes" id="UP000224634">
    <property type="component" value="Unassembled WGS sequence"/>
</dbReference>
<gene>
    <name evidence="10" type="ORF">AJ80_08702</name>
</gene>
<evidence type="ECO:0000256" key="6">
    <source>
        <dbReference type="ARBA" id="ARBA00023004"/>
    </source>
</evidence>
<reference evidence="10 11" key="1">
    <citation type="submission" date="2017-10" db="EMBL/GenBank/DDBJ databases">
        <title>Comparative genomics in systemic dimorphic fungi from Ajellomycetaceae.</title>
        <authorList>
            <person name="Munoz J.F."/>
            <person name="Mcewen J.G."/>
            <person name="Clay O.K."/>
            <person name="Cuomo C.A."/>
        </authorList>
    </citation>
    <scope>NUCLEOTIDE SEQUENCE [LARGE SCALE GENOMIC DNA]</scope>
    <source>
        <strain evidence="10 11">UAMH7299</strain>
    </source>
</reference>
<dbReference type="OrthoDB" id="3945418at2759"/>
<evidence type="ECO:0000256" key="3">
    <source>
        <dbReference type="ARBA" id="ARBA00022617"/>
    </source>
</evidence>
<dbReference type="PANTHER" id="PTHR24305">
    <property type="entry name" value="CYTOCHROME P450"/>
    <property type="match status" value="1"/>
</dbReference>
<dbReference type="CDD" id="cd11062">
    <property type="entry name" value="CYP58-like"/>
    <property type="match status" value="1"/>
</dbReference>
<dbReference type="SUPFAM" id="SSF48264">
    <property type="entry name" value="Cytochrome P450"/>
    <property type="match status" value="1"/>
</dbReference>
<dbReference type="GO" id="GO:0004497">
    <property type="term" value="F:monooxygenase activity"/>
    <property type="evidence" value="ECO:0007669"/>
    <property type="project" value="UniProtKB-KW"/>
</dbReference>
<dbReference type="InterPro" id="IPR002401">
    <property type="entry name" value="Cyt_P450_E_grp-I"/>
</dbReference>
<dbReference type="GO" id="GO:0020037">
    <property type="term" value="F:heme binding"/>
    <property type="evidence" value="ECO:0007669"/>
    <property type="project" value="InterPro"/>
</dbReference>
<dbReference type="Pfam" id="PF00067">
    <property type="entry name" value="p450"/>
    <property type="match status" value="1"/>
</dbReference>
<dbReference type="PRINTS" id="PR00385">
    <property type="entry name" value="P450"/>
</dbReference>
<keyword evidence="7 9" id="KW-0503">Monooxygenase</keyword>
<dbReference type="PROSITE" id="PS00086">
    <property type="entry name" value="CYTOCHROME_P450"/>
    <property type="match status" value="1"/>
</dbReference>
<name>A0A2B7X3L5_POLH7</name>
<dbReference type="GO" id="GO:0005506">
    <property type="term" value="F:iron ion binding"/>
    <property type="evidence" value="ECO:0007669"/>
    <property type="project" value="InterPro"/>
</dbReference>
<dbReference type="Gene3D" id="1.10.630.10">
    <property type="entry name" value="Cytochrome P450"/>
    <property type="match status" value="1"/>
</dbReference>
<evidence type="ECO:0000313" key="11">
    <source>
        <dbReference type="Proteomes" id="UP000224634"/>
    </source>
</evidence>
<evidence type="ECO:0008006" key="12">
    <source>
        <dbReference type="Google" id="ProtNLM"/>
    </source>
</evidence>
<dbReference type="InterPro" id="IPR017972">
    <property type="entry name" value="Cyt_P450_CS"/>
</dbReference>
<keyword evidence="5 9" id="KW-0560">Oxidoreductase</keyword>